<reference evidence="1" key="1">
    <citation type="submission" date="2021-06" db="EMBL/GenBank/DDBJ databases">
        <authorList>
            <person name="Kallberg Y."/>
            <person name="Tangrot J."/>
            <person name="Rosling A."/>
        </authorList>
    </citation>
    <scope>NUCLEOTIDE SEQUENCE</scope>
    <source>
        <strain evidence="1">AU212A</strain>
    </source>
</reference>
<organism evidence="1 2">
    <name type="scientific">Scutellospora calospora</name>
    <dbReference type="NCBI Taxonomy" id="85575"/>
    <lineage>
        <taxon>Eukaryota</taxon>
        <taxon>Fungi</taxon>
        <taxon>Fungi incertae sedis</taxon>
        <taxon>Mucoromycota</taxon>
        <taxon>Glomeromycotina</taxon>
        <taxon>Glomeromycetes</taxon>
        <taxon>Diversisporales</taxon>
        <taxon>Gigasporaceae</taxon>
        <taxon>Scutellospora</taxon>
    </lineage>
</organism>
<keyword evidence="2" id="KW-1185">Reference proteome</keyword>
<sequence length="175" mass="19637">MSSSKLYIQNVLPTEILTGITKRVRHPKKLILCCRRLAIIFKDPQVKAEWIIYQFGAANCLFYAIQLGPSFLDVAVAQAIIAKGGIISRYSIQRIHLNFGCYDQKLIELKAAHGMASVQSSKIIPWASNLHISVYMFLLKAASDIYNNDLCLKGNDMELFHFLSGGPHTIHYAPL</sequence>
<proteinExistence type="predicted"/>
<comment type="caution">
    <text evidence="1">The sequence shown here is derived from an EMBL/GenBank/DDBJ whole genome shotgun (WGS) entry which is preliminary data.</text>
</comment>
<evidence type="ECO:0000313" key="2">
    <source>
        <dbReference type="Proteomes" id="UP000789860"/>
    </source>
</evidence>
<dbReference type="EMBL" id="CAJVPM010006851">
    <property type="protein sequence ID" value="CAG8539346.1"/>
    <property type="molecule type" value="Genomic_DNA"/>
</dbReference>
<feature type="non-terminal residue" evidence="1">
    <location>
        <position position="175"/>
    </location>
</feature>
<protein>
    <submittedName>
        <fullName evidence="1">7946_t:CDS:1</fullName>
    </submittedName>
</protein>
<dbReference type="Proteomes" id="UP000789860">
    <property type="component" value="Unassembled WGS sequence"/>
</dbReference>
<accession>A0ACA9LMF6</accession>
<evidence type="ECO:0000313" key="1">
    <source>
        <dbReference type="EMBL" id="CAG8539346.1"/>
    </source>
</evidence>
<gene>
    <name evidence="1" type="ORF">SCALOS_LOCUS4778</name>
</gene>
<name>A0ACA9LMF6_9GLOM</name>